<sequence length="172" mass="18709">MVVHDGASLAEKAVSKPQNAIARIVDDLASESDDLHLTERQGLRRASSLVEQPMVDPNRRGSRRGGRPWSADSPWSRHSDLGALDPSSSSSPTNTTRKLSSSSDLMPTGHEKAHLSSTDDRRLDQDLRRIEALKHAEHAAKLGGTALPASTKCPSSKHHHLMMLLLHLIPIA</sequence>
<dbReference type="AlphaFoldDB" id="A0A5B0MTT5"/>
<keyword evidence="3" id="KW-1185">Reference proteome</keyword>
<protein>
    <submittedName>
        <fullName evidence="2">Uncharacterized protein</fullName>
    </submittedName>
</protein>
<dbReference type="Proteomes" id="UP000324748">
    <property type="component" value="Unassembled WGS sequence"/>
</dbReference>
<dbReference type="EMBL" id="VSWC01000132">
    <property type="protein sequence ID" value="KAA1079508.1"/>
    <property type="molecule type" value="Genomic_DNA"/>
</dbReference>
<accession>A0A5B0MTT5</accession>
<gene>
    <name evidence="2" type="ORF">PGT21_013730</name>
</gene>
<evidence type="ECO:0000313" key="3">
    <source>
        <dbReference type="Proteomes" id="UP000324748"/>
    </source>
</evidence>
<feature type="compositionally biased region" description="Polar residues" evidence="1">
    <location>
        <begin position="93"/>
        <end position="105"/>
    </location>
</feature>
<evidence type="ECO:0000256" key="1">
    <source>
        <dbReference type="SAM" id="MobiDB-lite"/>
    </source>
</evidence>
<organism evidence="2 3">
    <name type="scientific">Puccinia graminis f. sp. tritici</name>
    <dbReference type="NCBI Taxonomy" id="56615"/>
    <lineage>
        <taxon>Eukaryota</taxon>
        <taxon>Fungi</taxon>
        <taxon>Dikarya</taxon>
        <taxon>Basidiomycota</taxon>
        <taxon>Pucciniomycotina</taxon>
        <taxon>Pucciniomycetes</taxon>
        <taxon>Pucciniales</taxon>
        <taxon>Pucciniaceae</taxon>
        <taxon>Puccinia</taxon>
    </lineage>
</organism>
<dbReference type="OrthoDB" id="300289at2759"/>
<feature type="region of interest" description="Disordered" evidence="1">
    <location>
        <begin position="39"/>
        <end position="122"/>
    </location>
</feature>
<name>A0A5B0MTT5_PUCGR</name>
<reference evidence="2 3" key="1">
    <citation type="submission" date="2019-05" db="EMBL/GenBank/DDBJ databases">
        <title>Emergence of the Ug99 lineage of the wheat stem rust pathogen through somatic hybridization.</title>
        <authorList>
            <person name="Li F."/>
            <person name="Upadhyaya N.M."/>
            <person name="Sperschneider J."/>
            <person name="Matny O."/>
            <person name="Nguyen-Phuc H."/>
            <person name="Mago R."/>
            <person name="Raley C."/>
            <person name="Miller M.E."/>
            <person name="Silverstein K.A.T."/>
            <person name="Henningsen E."/>
            <person name="Hirsch C.D."/>
            <person name="Visser B."/>
            <person name="Pretorius Z.A."/>
            <person name="Steffenson B.J."/>
            <person name="Schwessinger B."/>
            <person name="Dodds P.N."/>
            <person name="Figueroa M."/>
        </authorList>
    </citation>
    <scope>NUCLEOTIDE SEQUENCE [LARGE SCALE GENOMIC DNA]</scope>
    <source>
        <strain evidence="2">21-0</strain>
    </source>
</reference>
<feature type="compositionally biased region" description="Basic and acidic residues" evidence="1">
    <location>
        <begin position="109"/>
        <end position="122"/>
    </location>
</feature>
<comment type="caution">
    <text evidence="2">The sequence shown here is derived from an EMBL/GenBank/DDBJ whole genome shotgun (WGS) entry which is preliminary data.</text>
</comment>
<proteinExistence type="predicted"/>
<evidence type="ECO:0000313" key="2">
    <source>
        <dbReference type="EMBL" id="KAA1079508.1"/>
    </source>
</evidence>